<dbReference type="PANTHER" id="PTHR33116">
    <property type="entry name" value="REVERSE TRANSCRIPTASE ZINC-BINDING DOMAIN-CONTAINING PROTEIN-RELATED-RELATED"/>
    <property type="match status" value="1"/>
</dbReference>
<name>A0AA38W8N2_9ASTR</name>
<gene>
    <name evidence="1" type="ORF">OSB04_016607</name>
</gene>
<proteinExistence type="predicted"/>
<evidence type="ECO:0000313" key="2">
    <source>
        <dbReference type="Proteomes" id="UP001172457"/>
    </source>
</evidence>
<sequence length="789" mass="90189">MLRQKAKIKWAMNGDENSKLFHAAIRKRIRVNGLKGLNINAEWIEEPSRVKHGVMDFFKKRFSSQKGRGAVLRSEFFKKLTEEEAIDLEKPFSEEEVLEAIKGCGNNKALGPDGTSVEFVRKSWELIKGDYLKAIDYFWDNMEISEGCNSSFITLIPKVLLSERIKKVLNKLIGNTQSAFLQGRFILDGVLIANEVVEDLRKSKRKGMLFKMKSMGFGEKWRKWVEACLKSASVSILVNGAPTKEFKMTRGIRQGDPLAPFLFLIVAEGLNVLMLEAREKGLCVGSKVGKGVNPREVQDWANDCRCGWSSLPISFLGLPLGQNMNRIDNWKVVIEKMRNKLASWKAKTMSFDGRLTLVKSVLGSLVLYYLSLFRAPRGVLIELERLRSRFFWGGGGGDVGRESGKRVAWVNWARVFRNFDKGGLDVGSLEVSNTDLLVKVYRDLETLGVNLGESVGVEVGSGLTTSFWYDRWLGGVPLAVRFKRIWRLEVDKEAKVADRWTREGDGWSGRWHWRREPRGRVSGELNDLLTLLQVWRPKAMCGDKVRWNLAADGTFLVKSLKDLIKEKSERSVDSTVKTRWSKCAAVRNVWTAVAKWWKVDLSNINSVSRLMDKAAGPENPWLWEESLWTFLYLIWSYRNRVVFKNYTRKLEEHFFDFQLGIFESVAGSFWLQVCASQIFCSAAVSVVPGRASTYLVRSVLEFCLWVDFLVFLSPFSILCSWWEEPLALVFWFVFGLDGFRGSLFVSKPRENGAMDQYEVSRYRPSTALCTSSNGKKLAFPLEFIELQWN</sequence>
<keyword evidence="2" id="KW-1185">Reference proteome</keyword>
<dbReference type="Proteomes" id="UP001172457">
    <property type="component" value="Chromosome 4"/>
</dbReference>
<dbReference type="PANTHER" id="PTHR33116:SF77">
    <property type="entry name" value="RNA-DIRECTED DNA POLYMERASE"/>
    <property type="match status" value="1"/>
</dbReference>
<reference evidence="1" key="1">
    <citation type="submission" date="2023-03" db="EMBL/GenBank/DDBJ databases">
        <title>Chromosome-scale reference genome and RAD-based genetic map of yellow starthistle (Centaurea solstitialis) reveal putative structural variation and QTLs associated with invader traits.</title>
        <authorList>
            <person name="Reatini B."/>
            <person name="Cang F.A."/>
            <person name="Jiang Q."/>
            <person name="Mckibben M.T.W."/>
            <person name="Barker M.S."/>
            <person name="Rieseberg L.H."/>
            <person name="Dlugosch K.M."/>
        </authorList>
    </citation>
    <scope>NUCLEOTIDE SEQUENCE</scope>
    <source>
        <strain evidence="1">CAN-66</strain>
        <tissue evidence="1">Leaf</tissue>
    </source>
</reference>
<evidence type="ECO:0008006" key="3">
    <source>
        <dbReference type="Google" id="ProtNLM"/>
    </source>
</evidence>
<dbReference type="EMBL" id="JARYMX010000004">
    <property type="protein sequence ID" value="KAJ9552562.1"/>
    <property type="molecule type" value="Genomic_DNA"/>
</dbReference>
<organism evidence="1 2">
    <name type="scientific">Centaurea solstitialis</name>
    <name type="common">yellow star-thistle</name>
    <dbReference type="NCBI Taxonomy" id="347529"/>
    <lineage>
        <taxon>Eukaryota</taxon>
        <taxon>Viridiplantae</taxon>
        <taxon>Streptophyta</taxon>
        <taxon>Embryophyta</taxon>
        <taxon>Tracheophyta</taxon>
        <taxon>Spermatophyta</taxon>
        <taxon>Magnoliopsida</taxon>
        <taxon>eudicotyledons</taxon>
        <taxon>Gunneridae</taxon>
        <taxon>Pentapetalae</taxon>
        <taxon>asterids</taxon>
        <taxon>campanulids</taxon>
        <taxon>Asterales</taxon>
        <taxon>Asteraceae</taxon>
        <taxon>Carduoideae</taxon>
        <taxon>Cardueae</taxon>
        <taxon>Centaureinae</taxon>
        <taxon>Centaurea</taxon>
    </lineage>
</organism>
<protein>
    <recommendedName>
        <fullName evidence="3">Reverse transcriptase domain-containing protein</fullName>
    </recommendedName>
</protein>
<accession>A0AA38W8N2</accession>
<dbReference type="AlphaFoldDB" id="A0AA38W8N2"/>
<evidence type="ECO:0000313" key="1">
    <source>
        <dbReference type="EMBL" id="KAJ9552562.1"/>
    </source>
</evidence>
<comment type="caution">
    <text evidence="1">The sequence shown here is derived from an EMBL/GenBank/DDBJ whole genome shotgun (WGS) entry which is preliminary data.</text>
</comment>